<reference evidence="2" key="2">
    <citation type="submission" date="2021-03" db="EMBL/GenBank/DDBJ databases">
        <authorList>
            <person name="Alouane T."/>
            <person name="Langin T."/>
            <person name="Bonhomme L."/>
        </authorList>
    </citation>
    <scope>NUCLEOTIDE SEQUENCE</scope>
    <source>
        <strain evidence="2">MDC_Fg202</strain>
    </source>
</reference>
<reference evidence="3" key="1">
    <citation type="submission" date="2019-04" db="EMBL/GenBank/DDBJ databases">
        <authorList>
            <person name="Melise S."/>
            <person name="Noan J."/>
            <person name="Okalmin O."/>
        </authorList>
    </citation>
    <scope>NUCLEOTIDE SEQUENCE</scope>
    <source>
        <strain evidence="3">FN9</strain>
    </source>
</reference>
<accession>A0A4E9EHD4</accession>
<proteinExistence type="predicted"/>
<gene>
    <name evidence="3" type="ORF">FUG_LOCUS477337</name>
    <name evidence="2" type="ORF">MDCFG202_LOCUS409517</name>
</gene>
<evidence type="ECO:0000313" key="2">
    <source>
        <dbReference type="EMBL" id="CAG1997053.1"/>
    </source>
</evidence>
<evidence type="ECO:0000313" key="3">
    <source>
        <dbReference type="EMBL" id="VIO62398.1"/>
    </source>
</evidence>
<name>A0A4E9EHD4_GIBZA</name>
<dbReference type="EMBL" id="CAJPIJ010000159">
    <property type="protein sequence ID" value="CAG1997053.1"/>
    <property type="molecule type" value="Genomic_DNA"/>
</dbReference>
<feature type="compositionally biased region" description="Basic and acidic residues" evidence="1">
    <location>
        <begin position="38"/>
        <end position="50"/>
    </location>
</feature>
<sequence length="100" mass="11114">QSAEPSPKDEAEYIRRARVEASARVESVIPRQPSAADTKGETKPSSDLRCPEIGVPDHGGIVADSHSYRSCVRHLDDFDTGYMVCRCGVYMLNTNRFRIS</sequence>
<evidence type="ECO:0000256" key="1">
    <source>
        <dbReference type="SAM" id="MobiDB-lite"/>
    </source>
</evidence>
<feature type="region of interest" description="Disordered" evidence="1">
    <location>
        <begin position="30"/>
        <end position="50"/>
    </location>
</feature>
<dbReference type="Proteomes" id="UP000746612">
    <property type="component" value="Unassembled WGS sequence"/>
</dbReference>
<organism evidence="3">
    <name type="scientific">Gibberella zeae</name>
    <name type="common">Wheat head blight fungus</name>
    <name type="synonym">Fusarium graminearum</name>
    <dbReference type="NCBI Taxonomy" id="5518"/>
    <lineage>
        <taxon>Eukaryota</taxon>
        <taxon>Fungi</taxon>
        <taxon>Dikarya</taxon>
        <taxon>Ascomycota</taxon>
        <taxon>Pezizomycotina</taxon>
        <taxon>Sordariomycetes</taxon>
        <taxon>Hypocreomycetidae</taxon>
        <taxon>Hypocreales</taxon>
        <taxon>Nectriaceae</taxon>
        <taxon>Fusarium</taxon>
    </lineage>
</organism>
<feature type="non-terminal residue" evidence="3">
    <location>
        <position position="1"/>
    </location>
</feature>
<protein>
    <submittedName>
        <fullName evidence="3">Uncharacterized protein</fullName>
    </submittedName>
</protein>
<dbReference type="AlphaFoldDB" id="A0A4E9EHD4"/>
<dbReference type="EMBL" id="CAAKMV010000163">
    <property type="protein sequence ID" value="VIO62398.1"/>
    <property type="molecule type" value="Genomic_DNA"/>
</dbReference>